<sequence length="99" mass="11726">MELSNIAIKKQLLEKGLIQNSSTDLRIDILDKQYLIGIYQLRLENSIEMMNQSGIDFCRYYLKNLQKSRGNNILSISFRKNNGEMKSFFSDEYLHIIWE</sequence>
<dbReference type="Proteomes" id="UP000256924">
    <property type="component" value="Unassembled WGS sequence"/>
</dbReference>
<evidence type="ECO:0000313" key="2">
    <source>
        <dbReference type="Proteomes" id="UP000256924"/>
    </source>
</evidence>
<accession>A0A3D9AER8</accession>
<evidence type="ECO:0000313" key="1">
    <source>
        <dbReference type="EMBL" id="REC39954.1"/>
    </source>
</evidence>
<dbReference type="RefSeq" id="WP_116100182.1">
    <property type="nucleotide sequence ID" value="NZ_QNVU01000102.1"/>
</dbReference>
<gene>
    <name evidence="1" type="ORF">DRF68_20635</name>
</gene>
<comment type="caution">
    <text evidence="1">The sequence shown here is derived from an EMBL/GenBank/DDBJ whole genome shotgun (WGS) entry which is preliminary data.</text>
</comment>
<protein>
    <submittedName>
        <fullName evidence="1">Uncharacterized protein</fullName>
    </submittedName>
</protein>
<proteinExistence type="predicted"/>
<dbReference type="EMBL" id="QNVU01000102">
    <property type="protein sequence ID" value="REC39954.1"/>
    <property type="molecule type" value="Genomic_DNA"/>
</dbReference>
<keyword evidence="2" id="KW-1185">Reference proteome</keyword>
<dbReference type="AlphaFoldDB" id="A0A3D9AER8"/>
<organism evidence="1 2">
    <name type="scientific">Candidatus Chryseobacterium massiliense</name>
    <dbReference type="NCBI Taxonomy" id="204089"/>
    <lineage>
        <taxon>Bacteria</taxon>
        <taxon>Pseudomonadati</taxon>
        <taxon>Bacteroidota</taxon>
        <taxon>Flavobacteriia</taxon>
        <taxon>Flavobacteriales</taxon>
        <taxon>Weeksellaceae</taxon>
        <taxon>Chryseobacterium group</taxon>
        <taxon>Chryseobacterium</taxon>
    </lineage>
</organism>
<name>A0A3D9AER8_9FLAO</name>
<reference evidence="1 2" key="1">
    <citation type="journal article" date="2004" name="Emerg. Infect. Dis.">
        <title>Amoebae-resisting bacteria isolated from human nasal swabs by amoebal coculture.</title>
        <authorList>
            <person name="Greub G."/>
            <person name="La Scola B."/>
            <person name="Raoult D."/>
        </authorList>
    </citation>
    <scope>NUCLEOTIDE SEQUENCE [LARGE SCALE GENOMIC DNA]</scope>
    <source>
        <strain evidence="1 2">CCUG 51329</strain>
    </source>
</reference>